<reference evidence="1" key="2">
    <citation type="journal article" date="2015" name="Fish Shellfish Immunol.">
        <title>Early steps in the European eel (Anguilla anguilla)-Vibrio vulnificus interaction in the gills: Role of the RtxA13 toxin.</title>
        <authorList>
            <person name="Callol A."/>
            <person name="Pajuelo D."/>
            <person name="Ebbesson L."/>
            <person name="Teles M."/>
            <person name="MacKenzie S."/>
            <person name="Amaro C."/>
        </authorList>
    </citation>
    <scope>NUCLEOTIDE SEQUENCE</scope>
</reference>
<dbReference type="AlphaFoldDB" id="A0A0E9PPL7"/>
<proteinExistence type="predicted"/>
<name>A0A0E9PPL7_ANGAN</name>
<protein>
    <submittedName>
        <fullName evidence="1">Uncharacterized protein</fullName>
    </submittedName>
</protein>
<reference evidence="1" key="1">
    <citation type="submission" date="2014-11" db="EMBL/GenBank/DDBJ databases">
        <authorList>
            <person name="Amaro Gonzalez C."/>
        </authorList>
    </citation>
    <scope>NUCLEOTIDE SEQUENCE</scope>
</reference>
<accession>A0A0E9PPL7</accession>
<sequence>MCITVTAVRAYRDVGFPINITNYVIFDCVIILRLFCQSFCIELLWT</sequence>
<organism evidence="1">
    <name type="scientific">Anguilla anguilla</name>
    <name type="common">European freshwater eel</name>
    <name type="synonym">Muraena anguilla</name>
    <dbReference type="NCBI Taxonomy" id="7936"/>
    <lineage>
        <taxon>Eukaryota</taxon>
        <taxon>Metazoa</taxon>
        <taxon>Chordata</taxon>
        <taxon>Craniata</taxon>
        <taxon>Vertebrata</taxon>
        <taxon>Euteleostomi</taxon>
        <taxon>Actinopterygii</taxon>
        <taxon>Neopterygii</taxon>
        <taxon>Teleostei</taxon>
        <taxon>Anguilliformes</taxon>
        <taxon>Anguillidae</taxon>
        <taxon>Anguilla</taxon>
    </lineage>
</organism>
<dbReference type="EMBL" id="GBXM01102123">
    <property type="protein sequence ID" value="JAH06454.1"/>
    <property type="molecule type" value="Transcribed_RNA"/>
</dbReference>
<evidence type="ECO:0000313" key="1">
    <source>
        <dbReference type="EMBL" id="JAH06454.1"/>
    </source>
</evidence>